<reference evidence="2 3" key="1">
    <citation type="journal article" date="2012" name="Science">
        <title>The Paleozoic origin of enzymatic lignin decomposition reconstructed from 31 fungal genomes.</title>
        <authorList>
            <person name="Floudas D."/>
            <person name="Binder M."/>
            <person name="Riley R."/>
            <person name="Barry K."/>
            <person name="Blanchette R.A."/>
            <person name="Henrissat B."/>
            <person name="Martinez A.T."/>
            <person name="Otillar R."/>
            <person name="Spatafora J.W."/>
            <person name="Yadav J.S."/>
            <person name="Aerts A."/>
            <person name="Benoit I."/>
            <person name="Boyd A."/>
            <person name="Carlson A."/>
            <person name="Copeland A."/>
            <person name="Coutinho P.M."/>
            <person name="de Vries R.P."/>
            <person name="Ferreira P."/>
            <person name="Findley K."/>
            <person name="Foster B."/>
            <person name="Gaskell J."/>
            <person name="Glotzer D."/>
            <person name="Gorecki P."/>
            <person name="Heitman J."/>
            <person name="Hesse C."/>
            <person name="Hori C."/>
            <person name="Igarashi K."/>
            <person name="Jurgens J.A."/>
            <person name="Kallen N."/>
            <person name="Kersten P."/>
            <person name="Kohler A."/>
            <person name="Kuees U."/>
            <person name="Kumar T.K.A."/>
            <person name="Kuo A."/>
            <person name="LaButti K."/>
            <person name="Larrondo L.F."/>
            <person name="Lindquist E."/>
            <person name="Ling A."/>
            <person name="Lombard V."/>
            <person name="Lucas S."/>
            <person name="Lundell T."/>
            <person name="Martin R."/>
            <person name="McLaughlin D.J."/>
            <person name="Morgenstern I."/>
            <person name="Morin E."/>
            <person name="Murat C."/>
            <person name="Nagy L.G."/>
            <person name="Nolan M."/>
            <person name="Ohm R.A."/>
            <person name="Patyshakuliyeva A."/>
            <person name="Rokas A."/>
            <person name="Ruiz-Duenas F.J."/>
            <person name="Sabat G."/>
            <person name="Salamov A."/>
            <person name="Samejima M."/>
            <person name="Schmutz J."/>
            <person name="Slot J.C."/>
            <person name="St John F."/>
            <person name="Stenlid J."/>
            <person name="Sun H."/>
            <person name="Sun S."/>
            <person name="Syed K."/>
            <person name="Tsang A."/>
            <person name="Wiebenga A."/>
            <person name="Young D."/>
            <person name="Pisabarro A."/>
            <person name="Eastwood D.C."/>
            <person name="Martin F."/>
            <person name="Cullen D."/>
            <person name="Grigoriev I.V."/>
            <person name="Hibbett D.S."/>
        </authorList>
    </citation>
    <scope>NUCLEOTIDE SEQUENCE</scope>
    <source>
        <strain evidence="3">FP-58527</strain>
    </source>
</reference>
<keyword evidence="3" id="KW-1185">Reference proteome</keyword>
<accession>S8FM91</accession>
<name>S8FM91_FOMSC</name>
<evidence type="ECO:0000313" key="3">
    <source>
        <dbReference type="Proteomes" id="UP000015241"/>
    </source>
</evidence>
<dbReference type="Proteomes" id="UP000015241">
    <property type="component" value="Unassembled WGS sequence"/>
</dbReference>
<dbReference type="GO" id="GO:0016787">
    <property type="term" value="F:hydrolase activity"/>
    <property type="evidence" value="ECO:0007669"/>
    <property type="project" value="InterPro"/>
</dbReference>
<proteinExistence type="predicted"/>
<dbReference type="SUPFAM" id="SSF53474">
    <property type="entry name" value="alpha/beta-Hydrolases"/>
    <property type="match status" value="1"/>
</dbReference>
<dbReference type="Pfam" id="PF01738">
    <property type="entry name" value="DLH"/>
    <property type="match status" value="1"/>
</dbReference>
<sequence>MATIARAPGDCCVKTVEHSGTARGTTEKIAGIDTYVARPAELGEKRKIILFFADVYGPFFLNSQLIMDYWASNGYLVLALDYFEGDPVQNHLHKVGENYRIEFDFVPGKMIRAKQITPDWVEAVREQYGTPQTHWLAVGYCFGAPFIMESIAKDWVTAGAFGHPAVLKDHHFRNMKKPLLLSCAEVDHTFPLEFRRRAEDIMIEIKATYHIQVFSGVTHGFSLRGNVHDPLAKWAKEQSASTIMSWFDSFCAAREKSS</sequence>
<evidence type="ECO:0000313" key="2">
    <source>
        <dbReference type="EMBL" id="EPS99424.1"/>
    </source>
</evidence>
<feature type="domain" description="Dienelactone hydrolase" evidence="1">
    <location>
        <begin position="32"/>
        <end position="249"/>
    </location>
</feature>
<dbReference type="InterPro" id="IPR029058">
    <property type="entry name" value="AB_hydrolase_fold"/>
</dbReference>
<dbReference type="EMBL" id="KE504157">
    <property type="protein sequence ID" value="EPS99424.1"/>
    <property type="molecule type" value="Genomic_DNA"/>
</dbReference>
<dbReference type="InParanoid" id="S8FM91"/>
<protein>
    <recommendedName>
        <fullName evidence="1">Dienelactone hydrolase domain-containing protein</fullName>
    </recommendedName>
</protein>
<dbReference type="AlphaFoldDB" id="S8FM91"/>
<organism evidence="2 3">
    <name type="scientific">Fomitopsis schrenkii</name>
    <name type="common">Brown rot fungus</name>
    <dbReference type="NCBI Taxonomy" id="2126942"/>
    <lineage>
        <taxon>Eukaryota</taxon>
        <taxon>Fungi</taxon>
        <taxon>Dikarya</taxon>
        <taxon>Basidiomycota</taxon>
        <taxon>Agaricomycotina</taxon>
        <taxon>Agaricomycetes</taxon>
        <taxon>Polyporales</taxon>
        <taxon>Fomitopsis</taxon>
    </lineage>
</organism>
<dbReference type="HOGENOM" id="CLU_054590_2_1_1"/>
<dbReference type="eggNOG" id="KOG3043">
    <property type="taxonomic scope" value="Eukaryota"/>
</dbReference>
<dbReference type="InterPro" id="IPR002925">
    <property type="entry name" value="Dienelactn_hydro"/>
</dbReference>
<dbReference type="OrthoDB" id="1393670at2759"/>
<dbReference type="PANTHER" id="PTHR17630:SF44">
    <property type="entry name" value="PROTEIN AIM2"/>
    <property type="match status" value="1"/>
</dbReference>
<dbReference type="STRING" id="743788.S8FM91"/>
<gene>
    <name evidence="2" type="ORF">FOMPIDRAFT_1030925</name>
</gene>
<dbReference type="PANTHER" id="PTHR17630">
    <property type="entry name" value="DIENELACTONE HYDROLASE"/>
    <property type="match status" value="1"/>
</dbReference>
<dbReference type="Gene3D" id="3.40.50.1820">
    <property type="entry name" value="alpha/beta hydrolase"/>
    <property type="match status" value="1"/>
</dbReference>
<evidence type="ECO:0000259" key="1">
    <source>
        <dbReference type="Pfam" id="PF01738"/>
    </source>
</evidence>